<name>A0A1J1HCS8_PLARL</name>
<evidence type="ECO:0000313" key="3">
    <source>
        <dbReference type="Proteomes" id="UP000220158"/>
    </source>
</evidence>
<dbReference type="GeneID" id="39734548"/>
<dbReference type="VEuPathDB" id="PlasmoDB:PRELSG_0212900"/>
<dbReference type="AlphaFoldDB" id="A0A1J1HCS8"/>
<dbReference type="Gene3D" id="3.30.530.20">
    <property type="match status" value="1"/>
</dbReference>
<dbReference type="OrthoDB" id="370316at2759"/>
<accession>A0A1J1HCS8</accession>
<keyword evidence="1" id="KW-0732">Signal</keyword>
<gene>
    <name evidence="2" type="ORF">PRELSG_0212900</name>
</gene>
<dbReference type="Proteomes" id="UP000220158">
    <property type="component" value="Chromosome 2"/>
</dbReference>
<evidence type="ECO:0000256" key="1">
    <source>
        <dbReference type="SAM" id="SignalP"/>
    </source>
</evidence>
<dbReference type="SUPFAM" id="SSF55961">
    <property type="entry name" value="Bet v1-like"/>
    <property type="match status" value="1"/>
</dbReference>
<dbReference type="KEGG" id="prel:PRELSG_0212900"/>
<evidence type="ECO:0000313" key="2">
    <source>
        <dbReference type="EMBL" id="CRH03103.1"/>
    </source>
</evidence>
<organism evidence="2 3">
    <name type="scientific">Plasmodium relictum</name>
    <dbReference type="NCBI Taxonomy" id="85471"/>
    <lineage>
        <taxon>Eukaryota</taxon>
        <taxon>Sar</taxon>
        <taxon>Alveolata</taxon>
        <taxon>Apicomplexa</taxon>
        <taxon>Aconoidasida</taxon>
        <taxon>Haemosporida</taxon>
        <taxon>Plasmodiidae</taxon>
        <taxon>Plasmodium</taxon>
        <taxon>Plasmodium (Haemamoeba)</taxon>
    </lineage>
</organism>
<reference evidence="2 3" key="1">
    <citation type="submission" date="2015-04" db="EMBL/GenBank/DDBJ databases">
        <authorList>
            <consortium name="Pathogen Informatics"/>
        </authorList>
    </citation>
    <scope>NUCLEOTIDE SEQUENCE [LARGE SCALE GENOMIC DNA]</scope>
    <source>
        <strain evidence="2 3">SGS1</strain>
    </source>
</reference>
<dbReference type="InterPro" id="IPR023393">
    <property type="entry name" value="START-like_dom_sf"/>
</dbReference>
<protein>
    <submittedName>
        <fullName evidence="2">StAR-related lipid transfer protein, putative</fullName>
    </submittedName>
</protein>
<dbReference type="RefSeq" id="XP_028535589.1">
    <property type="nucleotide sequence ID" value="XM_028679918.1"/>
</dbReference>
<proteinExistence type="predicted"/>
<keyword evidence="3" id="KW-1185">Reference proteome</keyword>
<dbReference type="EMBL" id="LN835297">
    <property type="protein sequence ID" value="CRH03103.1"/>
    <property type="molecule type" value="Genomic_DNA"/>
</dbReference>
<feature type="signal peptide" evidence="1">
    <location>
        <begin position="1"/>
        <end position="22"/>
    </location>
</feature>
<feature type="chain" id="PRO_5012768910" evidence="1">
    <location>
        <begin position="23"/>
        <end position="508"/>
    </location>
</feature>
<sequence>MILKKKKFIILILFHLFNVCFYCEEKKEFIKFFNADSSEFSKRKLFFKPFIGQNEIFSKLFLKNNSNYLLDDELKFSKNPIIINERNRINFGNIQLKKKSIFRIVKEYKDNIYSYVPIDEKKKKEFNSLEKINSYKNIRSRNIFKNDKQLESLQLKNKNKECDFSLKKENNNSNDINENKVPRFNEMINKEMVDNFKDICNKVYKKTFDLKNSFKVHNSSILTLYKNLLENKDKKYDLLGYGEMKDVSAYALNYSLNDIESIKKWNKNIKKLNYLNISKAMLLKKRNNAEMLNINKYIVNNENDLSNDKKNILYLVNSLPWPFKSHDVIYEAYQNYDEHQNMFIIVNKSINDIFNQNENFSRIKNYENFFCIYPKSKDFFEKGLDYVISLYYNASIPKIIQNNLFSHLFPSLIYNLYNYSQKETIKKKDISHEDKMKLLTPNDLKNCEKDNNKKREIKDKKYNEKLDIKSNYFNTKSFKFLFIDKVNSMWRAKKKFLKKLFFYLYHLF</sequence>